<dbReference type="RefSeq" id="WP_053854576.1">
    <property type="nucleotide sequence ID" value="NZ_ANBS01000001.1"/>
</dbReference>
<dbReference type="EMBL" id="CP062008">
    <property type="protein sequence ID" value="QPG70006.1"/>
    <property type="molecule type" value="Genomic_DNA"/>
</dbReference>
<organism evidence="2">
    <name type="scientific">Mycolicibacterium mucogenicum DSM 44124</name>
    <dbReference type="NCBI Taxonomy" id="1226753"/>
    <lineage>
        <taxon>Bacteria</taxon>
        <taxon>Bacillati</taxon>
        <taxon>Actinomycetota</taxon>
        <taxon>Actinomycetes</taxon>
        <taxon>Mycobacteriales</taxon>
        <taxon>Mycobacteriaceae</taxon>
        <taxon>Mycolicibacterium</taxon>
    </lineage>
</organism>
<dbReference type="GeneID" id="76723847"/>
<keyword evidence="3" id="KW-1185">Reference proteome</keyword>
<dbReference type="KEGG" id="mmuc:C1S78_002970"/>
<sequence length="75" mass="8555">MSGDVVERAKAFTDAFAEPGNAWRMEARQLIIELAAEVERLRPFSRCPRCSSMRTRSMDHWEEPTIVCDDCGYGT</sequence>
<reference evidence="1 3" key="2">
    <citation type="journal article" date="2019" name="BMC Evol. Biol.">
        <title>Comparative genomics of Mycobacterium mucogenicum and Mycobacterium neoaurum clade members emphasizing tRNA and non-coding RNA.</title>
        <authorList>
            <person name="Behra P.R.K."/>
            <person name="Pettersson B.M.F."/>
            <person name="Das S."/>
            <person name="Dasgupta S."/>
            <person name="Kirsebom L.A."/>
        </authorList>
    </citation>
    <scope>NUCLEOTIDE SEQUENCE [LARGE SCALE GENOMIC DNA]</scope>
    <source>
        <strain evidence="1 3">DSM 44124</strain>
    </source>
</reference>
<gene>
    <name evidence="1" type="ORF">C1S78_002970</name>
    <name evidence="2" type="ORF">C1S78_02985</name>
</gene>
<evidence type="ECO:0000313" key="2">
    <source>
        <dbReference type="EMBL" id="TLH51457.1"/>
    </source>
</evidence>
<evidence type="ECO:0000313" key="3">
    <source>
        <dbReference type="Proteomes" id="UP000309231"/>
    </source>
</evidence>
<dbReference type="EMBL" id="POTL01000001">
    <property type="protein sequence ID" value="TLH51457.1"/>
    <property type="molecule type" value="Genomic_DNA"/>
</dbReference>
<accession>A0A8H2J8W8</accession>
<dbReference type="AlphaFoldDB" id="A0A8H2J8W8"/>
<dbReference type="Proteomes" id="UP000309231">
    <property type="component" value="Chromosome"/>
</dbReference>
<name>A0A8H2J8W8_MYCMU</name>
<reference evidence="1 3" key="3">
    <citation type="journal article" date="2019" name="Sci. Rep.">
        <title>Insight into the biology of Mycobacterium mucogenicum and Mycobacterium neoaurum clade members.</title>
        <authorList>
            <person name="Behra P.R.K."/>
            <person name="Pettersson B.M.F."/>
            <person name="Ramesh M."/>
            <person name="Dasgupta S."/>
            <person name="Kirsebom L.A."/>
        </authorList>
    </citation>
    <scope>NUCLEOTIDE SEQUENCE [LARGE SCALE GENOMIC DNA]</scope>
    <source>
        <strain evidence="1 3">DSM 44124</strain>
    </source>
</reference>
<protein>
    <submittedName>
        <fullName evidence="2">Uncharacterized protein</fullName>
    </submittedName>
</protein>
<reference evidence="2" key="1">
    <citation type="submission" date="2018-01" db="EMBL/GenBank/DDBJ databases">
        <title>Comparative genomics of Mycobacterium mucogenicum and Mycobacterium neoaurum clade members emphasizing tRNA and non-coding RNA.</title>
        <authorList>
            <person name="Behra P.R.K."/>
            <person name="Pettersson B.M.F."/>
            <person name="Das S."/>
            <person name="Dasgupta S."/>
            <person name="Kirsebom L.A."/>
        </authorList>
    </citation>
    <scope>NUCLEOTIDE SEQUENCE</scope>
    <source>
        <strain evidence="2">DSM 44124</strain>
    </source>
</reference>
<proteinExistence type="predicted"/>
<evidence type="ECO:0000313" key="1">
    <source>
        <dbReference type="EMBL" id="QPG70006.1"/>
    </source>
</evidence>